<accession>A0A6P4CEB0</accession>
<reference evidence="6" key="2">
    <citation type="submission" date="2025-08" db="UniProtKB">
        <authorList>
            <consortium name="RefSeq"/>
        </authorList>
    </citation>
    <scope>IDENTIFICATION</scope>
    <source>
        <tissue evidence="6">Whole plant</tissue>
    </source>
</reference>
<dbReference type="PANTHER" id="PTHR23155:SF1071">
    <property type="entry name" value="DISEASE RESISTANCE RPP13-LIKE PROTEIN 1"/>
    <property type="match status" value="1"/>
</dbReference>
<evidence type="ECO:0000259" key="4">
    <source>
        <dbReference type="Pfam" id="PF25019"/>
    </source>
</evidence>
<evidence type="ECO:0000313" key="6">
    <source>
        <dbReference type="RefSeq" id="XP_015949849.1"/>
    </source>
</evidence>
<evidence type="ECO:0000259" key="3">
    <source>
        <dbReference type="Pfam" id="PF23559"/>
    </source>
</evidence>
<dbReference type="InterPro" id="IPR058922">
    <property type="entry name" value="WHD_DRP"/>
</dbReference>
<dbReference type="OrthoDB" id="1896560at2759"/>
<dbReference type="GO" id="GO:0043531">
    <property type="term" value="F:ADP binding"/>
    <property type="evidence" value="ECO:0007669"/>
    <property type="project" value="InterPro"/>
</dbReference>
<organism evidence="5 6">
    <name type="scientific">Arachis duranensis</name>
    <name type="common">Wild peanut</name>
    <dbReference type="NCBI Taxonomy" id="130453"/>
    <lineage>
        <taxon>Eukaryota</taxon>
        <taxon>Viridiplantae</taxon>
        <taxon>Streptophyta</taxon>
        <taxon>Embryophyta</taxon>
        <taxon>Tracheophyta</taxon>
        <taxon>Spermatophyta</taxon>
        <taxon>Magnoliopsida</taxon>
        <taxon>eudicotyledons</taxon>
        <taxon>Gunneridae</taxon>
        <taxon>Pentapetalae</taxon>
        <taxon>rosids</taxon>
        <taxon>fabids</taxon>
        <taxon>Fabales</taxon>
        <taxon>Fabaceae</taxon>
        <taxon>Papilionoideae</taxon>
        <taxon>50 kb inversion clade</taxon>
        <taxon>dalbergioids sensu lato</taxon>
        <taxon>Dalbergieae</taxon>
        <taxon>Pterocarpus clade</taxon>
        <taxon>Arachis</taxon>
    </lineage>
</organism>
<dbReference type="InterPro" id="IPR042197">
    <property type="entry name" value="Apaf_helical"/>
</dbReference>
<name>A0A6P4CEB0_ARADU</name>
<dbReference type="InterPro" id="IPR032675">
    <property type="entry name" value="LRR_dom_sf"/>
</dbReference>
<evidence type="ECO:0000256" key="1">
    <source>
        <dbReference type="ARBA" id="ARBA00022737"/>
    </source>
</evidence>
<dbReference type="Gene3D" id="3.80.10.10">
    <property type="entry name" value="Ribonuclease Inhibitor"/>
    <property type="match status" value="1"/>
</dbReference>
<protein>
    <submittedName>
        <fullName evidence="6">Disease resistance RPP13-like protein 1</fullName>
    </submittedName>
</protein>
<proteinExistence type="predicted"/>
<reference evidence="5" key="1">
    <citation type="journal article" date="2016" name="Nat. Genet.">
        <title>The genome sequences of Arachis duranensis and Arachis ipaensis, the diploid ancestors of cultivated peanut.</title>
        <authorList>
            <person name="Bertioli D.J."/>
            <person name="Cannon S.B."/>
            <person name="Froenicke L."/>
            <person name="Huang G."/>
            <person name="Farmer A.D."/>
            <person name="Cannon E.K."/>
            <person name="Liu X."/>
            <person name="Gao D."/>
            <person name="Clevenger J."/>
            <person name="Dash S."/>
            <person name="Ren L."/>
            <person name="Moretzsohn M.C."/>
            <person name="Shirasawa K."/>
            <person name="Huang W."/>
            <person name="Vidigal B."/>
            <person name="Abernathy B."/>
            <person name="Chu Y."/>
            <person name="Niederhuth C.E."/>
            <person name="Umale P."/>
            <person name="Araujo A.C."/>
            <person name="Kozik A."/>
            <person name="Kim K.D."/>
            <person name="Burow M.D."/>
            <person name="Varshney R.K."/>
            <person name="Wang X."/>
            <person name="Zhang X."/>
            <person name="Barkley N."/>
            <person name="Guimaraes P.M."/>
            <person name="Isobe S."/>
            <person name="Guo B."/>
            <person name="Liao B."/>
            <person name="Stalker H.T."/>
            <person name="Schmitz R.J."/>
            <person name="Scheffler B.E."/>
            <person name="Leal-Bertioli S.C."/>
            <person name="Xun X."/>
            <person name="Jackson S.A."/>
            <person name="Michelmore R."/>
            <person name="Ozias-Akins P."/>
        </authorList>
    </citation>
    <scope>NUCLEOTIDE SEQUENCE [LARGE SCALE GENOMIC DNA]</scope>
    <source>
        <strain evidence="5">cv. V14167</strain>
    </source>
</reference>
<dbReference type="KEGG" id="adu:107474720"/>
<dbReference type="PANTHER" id="PTHR23155">
    <property type="entry name" value="DISEASE RESISTANCE PROTEIN RP"/>
    <property type="match status" value="1"/>
</dbReference>
<dbReference type="InterPro" id="IPR056789">
    <property type="entry name" value="LRR_R13L1-DRL21"/>
</dbReference>
<dbReference type="GeneID" id="107474720"/>
<dbReference type="Pfam" id="PF25019">
    <property type="entry name" value="LRR_R13L1-DRL21"/>
    <property type="match status" value="1"/>
</dbReference>
<evidence type="ECO:0000256" key="2">
    <source>
        <dbReference type="ARBA" id="ARBA00022821"/>
    </source>
</evidence>
<dbReference type="InterPro" id="IPR044974">
    <property type="entry name" value="Disease_R_plants"/>
</dbReference>
<gene>
    <name evidence="6" type="primary">LOC107474720</name>
</gene>
<dbReference type="Gene3D" id="1.10.8.430">
    <property type="entry name" value="Helical domain of apoptotic protease-activating factors"/>
    <property type="match status" value="1"/>
</dbReference>
<sequence>MWTWSYGPATIKHTLNNIGLSTQNNVCHHNLTQNQTRLNRKIVKKCKGLPLTVKTLGGLLRSKYHEEDWKNVLESEIWELSEDDSKIVPTLRVSYHYLPSHLKRCFVCCSLFPEDYLFDKDELILLWMAEGLLQPIGKSTLEKIGCAYFNELVARSFFQPSNTNGSLFVMHDLIHDLATVFAGEFYFSAKNHGNAPEISIKTRHLSYIAKPWHPISKLPEVGNGATHMRSFLSICLFVDYPLTRIKCDSGHFLLHLRFLRVLSFKCFTLKSLSDSIGELFHLHYLDLSFTLVVTLPESLCKLYNLQTLKLRNCIKLKMLPSRMHDLVNLRHLDIEGASCLKEMPKGFSKLKNLNFLNHYIVGKHEENGIRELGTLDSLQGSLCIAKLENINNSSEALEAKMGNKKHINILTFKWLPGSDIVDFQTSRDIFNKLQPHGDLNELSIVGYRGETFPDWLSLGCFSYGNMTKLSLSRCTNCRQLPSLGQLSSLKHLEISELDVIRHLITQSLLCIMSYNSALPIIHSFACN</sequence>
<dbReference type="FunFam" id="1.10.10.10:FF:000322">
    <property type="entry name" value="Probable disease resistance protein At1g63360"/>
    <property type="match status" value="1"/>
</dbReference>
<dbReference type="SUPFAM" id="SSF52058">
    <property type="entry name" value="L domain-like"/>
    <property type="match status" value="1"/>
</dbReference>
<dbReference type="AlphaFoldDB" id="A0A6P4CEB0"/>
<dbReference type="GO" id="GO:0098542">
    <property type="term" value="P:defense response to other organism"/>
    <property type="evidence" value="ECO:0007669"/>
    <property type="project" value="TreeGrafter"/>
</dbReference>
<evidence type="ECO:0000313" key="5">
    <source>
        <dbReference type="Proteomes" id="UP000515211"/>
    </source>
</evidence>
<feature type="domain" description="Disease resistance protein winged helix" evidence="3">
    <location>
        <begin position="111"/>
        <end position="178"/>
    </location>
</feature>
<dbReference type="InterPro" id="IPR027417">
    <property type="entry name" value="P-loop_NTPase"/>
</dbReference>
<dbReference type="Gene3D" id="1.10.10.10">
    <property type="entry name" value="Winged helix-like DNA-binding domain superfamily/Winged helix DNA-binding domain"/>
    <property type="match status" value="1"/>
</dbReference>
<dbReference type="RefSeq" id="XP_015949849.1">
    <property type="nucleotide sequence ID" value="XM_016094363.1"/>
</dbReference>
<keyword evidence="5" id="KW-1185">Reference proteome</keyword>
<keyword evidence="1" id="KW-0677">Repeat</keyword>
<dbReference type="Proteomes" id="UP000515211">
    <property type="component" value="Chromosome 2"/>
</dbReference>
<dbReference type="InterPro" id="IPR036388">
    <property type="entry name" value="WH-like_DNA-bd_sf"/>
</dbReference>
<feature type="domain" description="R13L1/DRL21-like LRR repeat region" evidence="4">
    <location>
        <begin position="369"/>
        <end position="496"/>
    </location>
</feature>
<keyword evidence="2" id="KW-0611">Plant defense</keyword>
<dbReference type="Pfam" id="PF23559">
    <property type="entry name" value="WHD_DRP"/>
    <property type="match status" value="1"/>
</dbReference>
<dbReference type="SUPFAM" id="SSF52540">
    <property type="entry name" value="P-loop containing nucleoside triphosphate hydrolases"/>
    <property type="match status" value="1"/>
</dbReference>